<dbReference type="AlphaFoldDB" id="A0A9D1AGF1"/>
<name>A0A9D1AGF1_9FIRM</name>
<keyword evidence="6 7" id="KW-0694">RNA-binding</keyword>
<sequence length="439" mass="48040">MNNDKKLSPPAGGLCFKGLPQEFLLRMKNDIGGEFGDFLASYDMPAARGVRANTLKVSAEELKALAPFQLEPVPWCDCGFYIGEERPGKYIEHAAGLYYVQEPSAMCAAPLLKDIRGKNVLDLCSAPGGKGTQLAAQMCGEGVLFLNEIVFSRAKILSQNVERMGVKNSIVTVASPQKLAAAYHACFDAVLVDAPCSGEGMFKKEEAAISEWSAENVTMCALRQAEILESADVLLKAGGSLVYSTCTFSKDEDERQIERFLAAHKNYTLVRTEKLWPHKVRGEGHFAALLKKGEGEENKFSPVPPAKLNEREKLYRSFEREFLNVRFENLYAVGDSLYSLPFGAPAVKVQTLRAGVKLGDFISGRFVPDHALAMSLKRGEADFVDLDEDTARAYLSGLTFSCDGSGWRAAAYKGYPLGWVKVSGGVAKNHLPKGLRINK</sequence>
<evidence type="ECO:0000313" key="9">
    <source>
        <dbReference type="EMBL" id="HIR39717.1"/>
    </source>
</evidence>
<dbReference type="CDD" id="cd21147">
    <property type="entry name" value="RsmF_methylt_CTD1"/>
    <property type="match status" value="1"/>
</dbReference>
<dbReference type="GO" id="GO:0001510">
    <property type="term" value="P:RNA methylation"/>
    <property type="evidence" value="ECO:0007669"/>
    <property type="project" value="InterPro"/>
</dbReference>
<feature type="domain" description="SAM-dependent MTase RsmB/NOP-type" evidence="8">
    <location>
        <begin position="38"/>
        <end position="321"/>
    </location>
</feature>
<accession>A0A9D1AGF1</accession>
<comment type="caution">
    <text evidence="9">The sequence shown here is derived from an EMBL/GenBank/DDBJ whole genome shotgun (WGS) entry which is preliminary data.</text>
</comment>
<feature type="binding site" evidence="7">
    <location>
        <position position="193"/>
    </location>
    <ligand>
        <name>S-adenosyl-L-methionine</name>
        <dbReference type="ChEBI" id="CHEBI:59789"/>
    </ligand>
</feature>
<proteinExistence type="inferred from homology"/>
<dbReference type="EMBL" id="DVHB01000082">
    <property type="protein sequence ID" value="HIR39717.1"/>
    <property type="molecule type" value="Genomic_DNA"/>
</dbReference>
<dbReference type="InterPro" id="IPR027391">
    <property type="entry name" value="Nol1_Nop2_Fmu_2"/>
</dbReference>
<dbReference type="Pfam" id="PF17125">
    <property type="entry name" value="Methyltr_RsmF_N"/>
    <property type="match status" value="1"/>
</dbReference>
<dbReference type="Gene3D" id="3.40.50.150">
    <property type="entry name" value="Vaccinia Virus protein VP39"/>
    <property type="match status" value="1"/>
</dbReference>
<gene>
    <name evidence="9" type="ORF">IAB90_04960</name>
</gene>
<protein>
    <submittedName>
        <fullName evidence="9">RsmF rRNA methyltransferase first C-terminal domain-containing protein</fullName>
    </submittedName>
</protein>
<evidence type="ECO:0000256" key="2">
    <source>
        <dbReference type="ARBA" id="ARBA00022490"/>
    </source>
</evidence>
<evidence type="ECO:0000256" key="6">
    <source>
        <dbReference type="ARBA" id="ARBA00022884"/>
    </source>
</evidence>
<feature type="binding site" evidence="7">
    <location>
        <begin position="124"/>
        <end position="130"/>
    </location>
    <ligand>
        <name>S-adenosyl-L-methionine</name>
        <dbReference type="ChEBI" id="CHEBI:59789"/>
    </ligand>
</feature>
<feature type="active site" description="Nucleophile" evidence="7">
    <location>
        <position position="246"/>
    </location>
</feature>
<dbReference type="Pfam" id="PF13636">
    <property type="entry name" value="Methyltranf_PUA"/>
    <property type="match status" value="1"/>
</dbReference>
<dbReference type="GO" id="GO:0008173">
    <property type="term" value="F:RNA methyltransferase activity"/>
    <property type="evidence" value="ECO:0007669"/>
    <property type="project" value="InterPro"/>
</dbReference>
<dbReference type="InterPro" id="IPR001678">
    <property type="entry name" value="MeTrfase_RsmB-F_NOP2_dom"/>
</dbReference>
<reference evidence="9" key="1">
    <citation type="submission" date="2020-10" db="EMBL/GenBank/DDBJ databases">
        <authorList>
            <person name="Gilroy R."/>
        </authorList>
    </citation>
    <scope>NUCLEOTIDE SEQUENCE</scope>
    <source>
        <strain evidence="9">ChiW25-3613</strain>
    </source>
</reference>
<dbReference type="PANTHER" id="PTHR22807">
    <property type="entry name" value="NOP2 YEAST -RELATED NOL1/NOP2/FMU SUN DOMAIN-CONTAINING"/>
    <property type="match status" value="1"/>
</dbReference>
<keyword evidence="5 7" id="KW-0949">S-adenosyl-L-methionine</keyword>
<dbReference type="PRINTS" id="PR02008">
    <property type="entry name" value="RCMTFAMILY"/>
</dbReference>
<evidence type="ECO:0000256" key="4">
    <source>
        <dbReference type="ARBA" id="ARBA00022679"/>
    </source>
</evidence>
<dbReference type="PROSITE" id="PS01153">
    <property type="entry name" value="NOL1_NOP2_SUN"/>
    <property type="match status" value="1"/>
</dbReference>
<dbReference type="InterPro" id="IPR029063">
    <property type="entry name" value="SAM-dependent_MTases_sf"/>
</dbReference>
<dbReference type="PANTHER" id="PTHR22807:SF30">
    <property type="entry name" value="28S RRNA (CYTOSINE(4447)-C(5))-METHYLTRANSFERASE-RELATED"/>
    <property type="match status" value="1"/>
</dbReference>
<organism evidence="9 10">
    <name type="scientific">Candidatus Coproplasma stercoripullorum</name>
    <dbReference type="NCBI Taxonomy" id="2840751"/>
    <lineage>
        <taxon>Bacteria</taxon>
        <taxon>Bacillati</taxon>
        <taxon>Bacillota</taxon>
        <taxon>Clostridia</taxon>
        <taxon>Eubacteriales</taxon>
        <taxon>Candidatus Coproplasma</taxon>
    </lineage>
</organism>
<dbReference type="Pfam" id="PF17126">
    <property type="entry name" value="RsmF_methylt_CI"/>
    <property type="match status" value="1"/>
</dbReference>
<keyword evidence="3 7" id="KW-0489">Methyltransferase</keyword>
<dbReference type="InterPro" id="IPR018314">
    <property type="entry name" value="RsmB/NOL1/NOP2-like_CS"/>
</dbReference>
<comment type="similarity">
    <text evidence="1 7">Belongs to the class I-like SAM-binding methyltransferase superfamily. RsmB/NOP family.</text>
</comment>
<evidence type="ECO:0000256" key="1">
    <source>
        <dbReference type="ARBA" id="ARBA00007494"/>
    </source>
</evidence>
<dbReference type="InterPro" id="IPR031341">
    <property type="entry name" value="Methyltr_RsmF_N"/>
</dbReference>
<dbReference type="Gene3D" id="2.30.130.60">
    <property type="match status" value="1"/>
</dbReference>
<evidence type="ECO:0000256" key="3">
    <source>
        <dbReference type="ARBA" id="ARBA00022603"/>
    </source>
</evidence>
<dbReference type="InterPro" id="IPR031340">
    <property type="entry name" value="RsmF_methylt_CI"/>
</dbReference>
<reference evidence="9" key="2">
    <citation type="journal article" date="2021" name="PeerJ">
        <title>Extensive microbial diversity within the chicken gut microbiome revealed by metagenomics and culture.</title>
        <authorList>
            <person name="Gilroy R."/>
            <person name="Ravi A."/>
            <person name="Getino M."/>
            <person name="Pursley I."/>
            <person name="Horton D.L."/>
            <person name="Alikhan N.F."/>
            <person name="Baker D."/>
            <person name="Gharbi K."/>
            <person name="Hall N."/>
            <person name="Watson M."/>
            <person name="Adriaenssens E.M."/>
            <person name="Foster-Nyarko E."/>
            <person name="Jarju S."/>
            <person name="Secka A."/>
            <person name="Antonio M."/>
            <person name="Oren A."/>
            <person name="Chaudhuri R.R."/>
            <person name="La Ragione R."/>
            <person name="Hildebrand F."/>
            <person name="Pallen M.J."/>
        </authorList>
    </citation>
    <scope>NUCLEOTIDE SEQUENCE</scope>
    <source>
        <strain evidence="9">ChiW25-3613</strain>
    </source>
</reference>
<dbReference type="SUPFAM" id="SSF53335">
    <property type="entry name" value="S-adenosyl-L-methionine-dependent methyltransferases"/>
    <property type="match status" value="1"/>
</dbReference>
<evidence type="ECO:0000313" key="10">
    <source>
        <dbReference type="Proteomes" id="UP000824179"/>
    </source>
</evidence>
<evidence type="ECO:0000259" key="8">
    <source>
        <dbReference type="PROSITE" id="PS51686"/>
    </source>
</evidence>
<dbReference type="Pfam" id="PF01189">
    <property type="entry name" value="Methyltr_RsmB-F"/>
    <property type="match status" value="1"/>
</dbReference>
<evidence type="ECO:0000256" key="5">
    <source>
        <dbReference type="ARBA" id="ARBA00022691"/>
    </source>
</evidence>
<dbReference type="Proteomes" id="UP000824179">
    <property type="component" value="Unassembled WGS sequence"/>
</dbReference>
<dbReference type="InterPro" id="IPR023267">
    <property type="entry name" value="RCMT"/>
</dbReference>
<evidence type="ECO:0000256" key="7">
    <source>
        <dbReference type="PROSITE-ProRule" id="PRU01023"/>
    </source>
</evidence>
<dbReference type="GO" id="GO:0003723">
    <property type="term" value="F:RNA binding"/>
    <property type="evidence" value="ECO:0007669"/>
    <property type="project" value="UniProtKB-UniRule"/>
</dbReference>
<keyword evidence="2" id="KW-0963">Cytoplasm</keyword>
<feature type="binding site" evidence="7">
    <location>
        <position position="148"/>
    </location>
    <ligand>
        <name>S-adenosyl-L-methionine</name>
        <dbReference type="ChEBI" id="CHEBI:59789"/>
    </ligand>
</feature>
<dbReference type="InterPro" id="IPR049560">
    <property type="entry name" value="MeTrfase_RsmB-F_NOP2_cat"/>
</dbReference>
<dbReference type="Gene3D" id="3.30.70.1170">
    <property type="entry name" value="Sun protein, domain 3"/>
    <property type="match status" value="1"/>
</dbReference>
<keyword evidence="4 7" id="KW-0808">Transferase</keyword>
<dbReference type="PROSITE" id="PS51686">
    <property type="entry name" value="SAM_MT_RSMB_NOP"/>
    <property type="match status" value="1"/>
</dbReference>
<comment type="caution">
    <text evidence="7">Lacks conserved residue(s) required for the propagation of feature annotation.</text>
</comment>